<sequence>MDAVLDTKRREFLSRGLRGARNGAEATGAMTAAFAAFDLLGWLGRLPPRQIIERLLPGSSEHTRRIATVISHTGYGAFFGAGYAFLPGRRSTTFGVIFGLAICAGNYEALLPALKIRPPLHADDRREIAAMVLAHIVYGVTLQRRISQRERSVDLHSDTDS</sequence>
<gene>
    <name evidence="1" type="ORF">SAMN04489812_0399</name>
</gene>
<reference evidence="1 2" key="1">
    <citation type="submission" date="2016-10" db="EMBL/GenBank/DDBJ databases">
        <authorList>
            <person name="de Groot N.N."/>
        </authorList>
    </citation>
    <scope>NUCLEOTIDE SEQUENCE [LARGE SCALE GENOMIC DNA]</scope>
    <source>
        <strain evidence="1 2">DSM 21800</strain>
    </source>
</reference>
<accession>A0A1H1N6S3</accession>
<proteinExistence type="predicted"/>
<evidence type="ECO:0008006" key="3">
    <source>
        <dbReference type="Google" id="ProtNLM"/>
    </source>
</evidence>
<evidence type="ECO:0000313" key="2">
    <source>
        <dbReference type="Proteomes" id="UP000199103"/>
    </source>
</evidence>
<protein>
    <recommendedName>
        <fullName evidence="3">DUF1440 domain-containing protein</fullName>
    </recommendedName>
</protein>
<dbReference type="Pfam" id="PF20587">
    <property type="entry name" value="DUF6789"/>
    <property type="match status" value="1"/>
</dbReference>
<organism evidence="1 2">
    <name type="scientific">Microlunatus soli</name>
    <dbReference type="NCBI Taxonomy" id="630515"/>
    <lineage>
        <taxon>Bacteria</taxon>
        <taxon>Bacillati</taxon>
        <taxon>Actinomycetota</taxon>
        <taxon>Actinomycetes</taxon>
        <taxon>Propionibacteriales</taxon>
        <taxon>Propionibacteriaceae</taxon>
        <taxon>Microlunatus</taxon>
    </lineage>
</organism>
<dbReference type="AlphaFoldDB" id="A0A1H1N6S3"/>
<keyword evidence="2" id="KW-1185">Reference proteome</keyword>
<evidence type="ECO:0000313" key="1">
    <source>
        <dbReference type="EMBL" id="SDR94568.1"/>
    </source>
</evidence>
<dbReference type="EMBL" id="LT629772">
    <property type="protein sequence ID" value="SDR94568.1"/>
    <property type="molecule type" value="Genomic_DNA"/>
</dbReference>
<dbReference type="InterPro" id="IPR046739">
    <property type="entry name" value="DUF6789"/>
</dbReference>
<name>A0A1H1N6S3_9ACTN</name>
<dbReference type="Proteomes" id="UP000199103">
    <property type="component" value="Chromosome I"/>
</dbReference>
<dbReference type="STRING" id="630515.SAMN04489812_0399"/>